<dbReference type="STRING" id="708197.A0A166SAY0"/>
<feature type="compositionally biased region" description="Basic residues" evidence="1">
    <location>
        <begin position="84"/>
        <end position="101"/>
    </location>
</feature>
<feature type="region of interest" description="Disordered" evidence="1">
    <location>
        <begin position="184"/>
        <end position="211"/>
    </location>
</feature>
<protein>
    <submittedName>
        <fullName evidence="2">C2H2 finger domain-containing protein</fullName>
    </submittedName>
</protein>
<dbReference type="AlphaFoldDB" id="A0A166SAY0"/>
<evidence type="ECO:0000313" key="3">
    <source>
        <dbReference type="Proteomes" id="UP000076552"/>
    </source>
</evidence>
<keyword evidence="3" id="KW-1185">Reference proteome</keyword>
<feature type="compositionally biased region" description="Polar residues" evidence="1">
    <location>
        <begin position="194"/>
        <end position="209"/>
    </location>
</feature>
<evidence type="ECO:0000313" key="2">
    <source>
        <dbReference type="EMBL" id="KZL70485.1"/>
    </source>
</evidence>
<organism evidence="2 3">
    <name type="scientific">Colletotrichum tofieldiae</name>
    <dbReference type="NCBI Taxonomy" id="708197"/>
    <lineage>
        <taxon>Eukaryota</taxon>
        <taxon>Fungi</taxon>
        <taxon>Dikarya</taxon>
        <taxon>Ascomycota</taxon>
        <taxon>Pezizomycotina</taxon>
        <taxon>Sordariomycetes</taxon>
        <taxon>Hypocreomycetidae</taxon>
        <taxon>Glomerellales</taxon>
        <taxon>Glomerellaceae</taxon>
        <taxon>Colletotrichum</taxon>
        <taxon>Colletotrichum spaethianum species complex</taxon>
    </lineage>
</organism>
<comment type="caution">
    <text evidence="2">The sequence shown here is derived from an EMBL/GenBank/DDBJ whole genome shotgun (WGS) entry which is preliminary data.</text>
</comment>
<dbReference type="Proteomes" id="UP000076552">
    <property type="component" value="Unassembled WGS sequence"/>
</dbReference>
<name>A0A166SAY0_9PEZI</name>
<dbReference type="EMBL" id="LFIV01000088">
    <property type="protein sequence ID" value="KZL70485.1"/>
    <property type="molecule type" value="Genomic_DNA"/>
</dbReference>
<accession>A0A166SAY0</accession>
<sequence>MPLFSSDDILYEHGKKAKDKVRKCGGSVIRKTLKLGQEAGVFTATIHYNPTYGQLDGAVHVPEGQSIPDVKQLLLDLYHGRQHIDRRRRSRATRPTARHQRRESTPILDEITVETSDSENQKLPTVAVDGGDTGDTDADPQLASGGDQHDAGPLEAKAVTAGLQGSLGDAVYKLTDDVNNVDNANVDADDSPEATCNATESAGSGTDSGISDREDLIAQGTCGMKIGCRTSKGSDFGWLGLQLPESTENGPALSDWLVVGMEETLNAGGPSEDAEGPTLRNMRTKSMGQCLFFERVSKQLWRAKQDRTAAEIAAGGGSSDGGGDVFDDDHMPEESLVAPSVSVARSKLSPRAVEERNESEFECQDYSPSTTALLNNVEEQYCEILDRDPRHCYQTLSMKLLYNFFDWYLSQKVDKEGRERSGIKKKSSLGTYWKIFRLVFESAVGERIASKLGRSMRKYVGVLSRHNRFC</sequence>
<gene>
    <name evidence="2" type="ORF">CT0861_09552</name>
</gene>
<reference evidence="2 3" key="1">
    <citation type="submission" date="2015-06" db="EMBL/GenBank/DDBJ databases">
        <title>Survival trade-offs in plant roots during colonization by closely related pathogenic and mutualistic fungi.</title>
        <authorList>
            <person name="Hacquard S."/>
            <person name="Kracher B."/>
            <person name="Hiruma K."/>
            <person name="Weinman A."/>
            <person name="Muench P."/>
            <person name="Garrido Oter R."/>
            <person name="Ver Loren van Themaat E."/>
            <person name="Dallerey J.-F."/>
            <person name="Damm U."/>
            <person name="Henrissat B."/>
            <person name="Lespinet O."/>
            <person name="Thon M."/>
            <person name="Kemen E."/>
            <person name="McHardy A.C."/>
            <person name="Schulze-Lefert P."/>
            <person name="O'Connell R.J."/>
        </authorList>
    </citation>
    <scope>NUCLEOTIDE SEQUENCE [LARGE SCALE GENOMIC DNA]</scope>
    <source>
        <strain evidence="2 3">0861</strain>
    </source>
</reference>
<evidence type="ECO:0000256" key="1">
    <source>
        <dbReference type="SAM" id="MobiDB-lite"/>
    </source>
</evidence>
<feature type="region of interest" description="Disordered" evidence="1">
    <location>
        <begin position="84"/>
        <end position="151"/>
    </location>
</feature>
<proteinExistence type="predicted"/>